<name>A0A6N7QUR8_9GAMM</name>
<dbReference type="RefSeq" id="WP_153719913.1">
    <property type="nucleotide sequence ID" value="NZ_WJPP01000004.1"/>
</dbReference>
<accession>A0A6N7QUR8</accession>
<keyword evidence="3" id="KW-1185">Reference proteome</keyword>
<dbReference type="Proteomes" id="UP000433788">
    <property type="component" value="Unassembled WGS sequence"/>
</dbReference>
<proteinExistence type="predicted"/>
<dbReference type="AlphaFoldDB" id="A0A6N7QUR8"/>
<evidence type="ECO:0000313" key="2">
    <source>
        <dbReference type="EMBL" id="MRH78898.1"/>
    </source>
</evidence>
<evidence type="ECO:0000256" key="1">
    <source>
        <dbReference type="SAM" id="MobiDB-lite"/>
    </source>
</evidence>
<organism evidence="2 3">
    <name type="scientific">Spiribacter salilacus</name>
    <dbReference type="NCBI Taxonomy" id="2664894"/>
    <lineage>
        <taxon>Bacteria</taxon>
        <taxon>Pseudomonadati</taxon>
        <taxon>Pseudomonadota</taxon>
        <taxon>Gammaproteobacteria</taxon>
        <taxon>Chromatiales</taxon>
        <taxon>Ectothiorhodospiraceae</taxon>
        <taxon>Spiribacter</taxon>
    </lineage>
</organism>
<sequence>MNIPSQFINGWIQWRQVRRSATQQLSDQQLAAFYRQPLGQVSATRSMVKPAEQRTPRRSRQLQQTAA</sequence>
<protein>
    <submittedName>
        <fullName evidence="2">Uncharacterized protein</fullName>
    </submittedName>
</protein>
<comment type="caution">
    <text evidence="2">The sequence shown here is derived from an EMBL/GenBank/DDBJ whole genome shotgun (WGS) entry which is preliminary data.</text>
</comment>
<dbReference type="EMBL" id="WJPP01000004">
    <property type="protein sequence ID" value="MRH78898.1"/>
    <property type="molecule type" value="Genomic_DNA"/>
</dbReference>
<gene>
    <name evidence="2" type="ORF">GH984_09270</name>
</gene>
<reference evidence="2 3" key="1">
    <citation type="submission" date="2019-11" db="EMBL/GenBank/DDBJ databases">
        <authorList>
            <person name="Zhang X.Y."/>
        </authorList>
    </citation>
    <scope>NUCLEOTIDE SEQUENCE [LARGE SCALE GENOMIC DNA]</scope>
    <source>
        <strain evidence="2 3">C176</strain>
    </source>
</reference>
<feature type="region of interest" description="Disordered" evidence="1">
    <location>
        <begin position="43"/>
        <end position="67"/>
    </location>
</feature>
<evidence type="ECO:0000313" key="3">
    <source>
        <dbReference type="Proteomes" id="UP000433788"/>
    </source>
</evidence>